<dbReference type="OrthoDB" id="190105at2759"/>
<proteinExistence type="predicted"/>
<feature type="region of interest" description="Disordered" evidence="1">
    <location>
        <begin position="47"/>
        <end position="69"/>
    </location>
</feature>
<organism evidence="2 3">
    <name type="scientific">Ophiophagus hannah</name>
    <name type="common">King cobra</name>
    <name type="synonym">Naja hannah</name>
    <dbReference type="NCBI Taxonomy" id="8665"/>
    <lineage>
        <taxon>Eukaryota</taxon>
        <taxon>Metazoa</taxon>
        <taxon>Chordata</taxon>
        <taxon>Craniata</taxon>
        <taxon>Vertebrata</taxon>
        <taxon>Euteleostomi</taxon>
        <taxon>Lepidosauria</taxon>
        <taxon>Squamata</taxon>
        <taxon>Bifurcata</taxon>
        <taxon>Unidentata</taxon>
        <taxon>Episquamata</taxon>
        <taxon>Toxicofera</taxon>
        <taxon>Serpentes</taxon>
        <taxon>Colubroidea</taxon>
        <taxon>Elapidae</taxon>
        <taxon>Elapinae</taxon>
        <taxon>Ophiophagus</taxon>
    </lineage>
</organism>
<protein>
    <submittedName>
        <fullName evidence="2">F-box/WD repeat-containing protein 8</fullName>
    </submittedName>
</protein>
<evidence type="ECO:0000313" key="3">
    <source>
        <dbReference type="Proteomes" id="UP000018936"/>
    </source>
</evidence>
<gene>
    <name evidence="2" type="primary">Fbxw8</name>
    <name evidence="2" type="ORF">L345_17399</name>
</gene>
<keyword evidence="3" id="KW-1185">Reference proteome</keyword>
<evidence type="ECO:0000256" key="1">
    <source>
        <dbReference type="SAM" id="MobiDB-lite"/>
    </source>
</evidence>
<dbReference type="Proteomes" id="UP000018936">
    <property type="component" value="Unassembled WGS sequence"/>
</dbReference>
<evidence type="ECO:0000313" key="2">
    <source>
        <dbReference type="EMBL" id="ETE56889.1"/>
    </source>
</evidence>
<comment type="caution">
    <text evidence="2">The sequence shown here is derived from an EMBL/GenBank/DDBJ whole genome shotgun (WGS) entry which is preliminary data.</text>
</comment>
<accession>V8N3N1</accession>
<sequence length="89" mass="9789">MVYDLRRSQPVSSLHGHQLGVSVVQMDDWKVVSGGEEGLVCAPSSPPAVQLPQPHHGQRIEVSSTPTSSPWTNWWQRASFLSAVPRTTK</sequence>
<reference evidence="2 3" key="1">
    <citation type="journal article" date="2013" name="Proc. Natl. Acad. Sci. U.S.A.">
        <title>The king cobra genome reveals dynamic gene evolution and adaptation in the snake venom system.</title>
        <authorList>
            <person name="Vonk F.J."/>
            <person name="Casewell N.R."/>
            <person name="Henkel C.V."/>
            <person name="Heimberg A.M."/>
            <person name="Jansen H.J."/>
            <person name="McCleary R.J."/>
            <person name="Kerkkamp H.M."/>
            <person name="Vos R.A."/>
            <person name="Guerreiro I."/>
            <person name="Calvete J.J."/>
            <person name="Wuster W."/>
            <person name="Woods A.E."/>
            <person name="Logan J.M."/>
            <person name="Harrison R.A."/>
            <person name="Castoe T.A."/>
            <person name="de Koning A.P."/>
            <person name="Pollock D.D."/>
            <person name="Yandell M."/>
            <person name="Calderon D."/>
            <person name="Renjifo C."/>
            <person name="Currier R.B."/>
            <person name="Salgado D."/>
            <person name="Pla D."/>
            <person name="Sanz L."/>
            <person name="Hyder A.S."/>
            <person name="Ribeiro J.M."/>
            <person name="Arntzen J.W."/>
            <person name="van den Thillart G.E."/>
            <person name="Boetzer M."/>
            <person name="Pirovano W."/>
            <person name="Dirks R.P."/>
            <person name="Spaink H.P."/>
            <person name="Duboule D."/>
            <person name="McGlinn E."/>
            <person name="Kini R.M."/>
            <person name="Richardson M.K."/>
        </authorList>
    </citation>
    <scope>NUCLEOTIDE SEQUENCE</scope>
    <source>
        <tissue evidence="2">Blood</tissue>
    </source>
</reference>
<dbReference type="EMBL" id="AZIM01011253">
    <property type="protein sequence ID" value="ETE56889.1"/>
    <property type="molecule type" value="Genomic_DNA"/>
</dbReference>
<dbReference type="AlphaFoldDB" id="V8N3N1"/>
<name>V8N3N1_OPHHA</name>